<dbReference type="AlphaFoldDB" id="A0A061QTR9"/>
<evidence type="ECO:0000313" key="2">
    <source>
        <dbReference type="EMBL" id="JAC63093.1"/>
    </source>
</evidence>
<reference evidence="2" key="1">
    <citation type="submission" date="2014-05" db="EMBL/GenBank/DDBJ databases">
        <title>The transcriptome of the halophilic microalga Tetraselmis sp. GSL018 isolated from the Great Salt Lake, Utah.</title>
        <authorList>
            <person name="Jinkerson R.E."/>
            <person name="D'Adamo S."/>
            <person name="Posewitz M.C."/>
        </authorList>
    </citation>
    <scope>NUCLEOTIDE SEQUENCE</scope>
    <source>
        <strain evidence="2">GSL018</strain>
    </source>
</reference>
<feature type="region of interest" description="Disordered" evidence="1">
    <location>
        <begin position="1"/>
        <end position="29"/>
    </location>
</feature>
<feature type="non-terminal residue" evidence="2">
    <location>
        <position position="1"/>
    </location>
</feature>
<feature type="non-terminal residue" evidence="2">
    <location>
        <position position="80"/>
    </location>
</feature>
<feature type="compositionally biased region" description="Basic and acidic residues" evidence="1">
    <location>
        <begin position="1"/>
        <end position="14"/>
    </location>
</feature>
<organism evidence="2">
    <name type="scientific">Tetraselmis sp. GSL018</name>
    <dbReference type="NCBI Taxonomy" id="582737"/>
    <lineage>
        <taxon>Eukaryota</taxon>
        <taxon>Viridiplantae</taxon>
        <taxon>Chlorophyta</taxon>
        <taxon>core chlorophytes</taxon>
        <taxon>Chlorodendrophyceae</taxon>
        <taxon>Chlorodendrales</taxon>
        <taxon>Chlorodendraceae</taxon>
        <taxon>Tetraselmis</taxon>
    </lineage>
</organism>
<accession>A0A061QTR9</accession>
<evidence type="ECO:0000256" key="1">
    <source>
        <dbReference type="SAM" id="MobiDB-lite"/>
    </source>
</evidence>
<name>A0A061QTR9_9CHLO</name>
<sequence length="80" mass="8401">HRLEERQRAEKRVETPGCASPPILSPPPLCSDRPGLSAVVRAVAPSHALCTKPAIDKASKGRGRSAETANHPPCPQGTDA</sequence>
<dbReference type="EMBL" id="GBEZ01023827">
    <property type="protein sequence ID" value="JAC63093.1"/>
    <property type="molecule type" value="Transcribed_RNA"/>
</dbReference>
<proteinExistence type="predicted"/>
<feature type="region of interest" description="Disordered" evidence="1">
    <location>
        <begin position="53"/>
        <end position="80"/>
    </location>
</feature>
<gene>
    <name evidence="2" type="ORF">TSPGSL018_21520</name>
</gene>
<protein>
    <submittedName>
        <fullName evidence="2">Uncharacterized protein</fullName>
    </submittedName>
</protein>